<dbReference type="Proteomes" id="UP001367508">
    <property type="component" value="Unassembled WGS sequence"/>
</dbReference>
<sequence length="93" mass="10737">MMCIYNSLFKDFAPSCCGTNSYVDFLYAYGIRDEEQMEFFFISSSVPIEVHTPTKPKNHKQTQHKLVMSGMTCIGRAKSDEKEKGRRNTDLEK</sequence>
<dbReference type="AlphaFoldDB" id="A0AAN9MFD5"/>
<keyword evidence="2" id="KW-1185">Reference proteome</keyword>
<reference evidence="1 2" key="1">
    <citation type="submission" date="2024-01" db="EMBL/GenBank/DDBJ databases">
        <title>The genomes of 5 underutilized Papilionoideae crops provide insights into root nodulation and disease resistanc.</title>
        <authorList>
            <person name="Jiang F."/>
        </authorList>
    </citation>
    <scope>NUCLEOTIDE SEQUENCE [LARGE SCALE GENOMIC DNA]</scope>
    <source>
        <strain evidence="1">LVBAO_FW01</strain>
        <tissue evidence="1">Leaves</tissue>
    </source>
</reference>
<evidence type="ECO:0000313" key="1">
    <source>
        <dbReference type="EMBL" id="KAK7351804.1"/>
    </source>
</evidence>
<comment type="caution">
    <text evidence="1">The sequence shown here is derived from an EMBL/GenBank/DDBJ whole genome shotgun (WGS) entry which is preliminary data.</text>
</comment>
<proteinExistence type="predicted"/>
<dbReference type="EMBL" id="JAYMYQ010000002">
    <property type="protein sequence ID" value="KAK7351804.1"/>
    <property type="molecule type" value="Genomic_DNA"/>
</dbReference>
<organism evidence="1 2">
    <name type="scientific">Canavalia gladiata</name>
    <name type="common">Sword bean</name>
    <name type="synonym">Dolichos gladiatus</name>
    <dbReference type="NCBI Taxonomy" id="3824"/>
    <lineage>
        <taxon>Eukaryota</taxon>
        <taxon>Viridiplantae</taxon>
        <taxon>Streptophyta</taxon>
        <taxon>Embryophyta</taxon>
        <taxon>Tracheophyta</taxon>
        <taxon>Spermatophyta</taxon>
        <taxon>Magnoliopsida</taxon>
        <taxon>eudicotyledons</taxon>
        <taxon>Gunneridae</taxon>
        <taxon>Pentapetalae</taxon>
        <taxon>rosids</taxon>
        <taxon>fabids</taxon>
        <taxon>Fabales</taxon>
        <taxon>Fabaceae</taxon>
        <taxon>Papilionoideae</taxon>
        <taxon>50 kb inversion clade</taxon>
        <taxon>NPAAA clade</taxon>
        <taxon>indigoferoid/millettioid clade</taxon>
        <taxon>Phaseoleae</taxon>
        <taxon>Canavalia</taxon>
    </lineage>
</organism>
<protein>
    <submittedName>
        <fullName evidence="1">Uncharacterized protein</fullName>
    </submittedName>
</protein>
<gene>
    <name evidence="1" type="ORF">VNO77_11510</name>
</gene>
<name>A0AAN9MFD5_CANGL</name>
<accession>A0AAN9MFD5</accession>
<evidence type="ECO:0000313" key="2">
    <source>
        <dbReference type="Proteomes" id="UP001367508"/>
    </source>
</evidence>